<dbReference type="InterPro" id="IPR036412">
    <property type="entry name" value="HAD-like_sf"/>
</dbReference>
<feature type="region of interest" description="Disordered" evidence="1">
    <location>
        <begin position="1"/>
        <end position="74"/>
    </location>
</feature>
<dbReference type="RefSeq" id="XP_024697172.1">
    <property type="nucleotide sequence ID" value="XM_024839811.1"/>
</dbReference>
<protein>
    <submittedName>
        <fullName evidence="2">Phosphatase</fullName>
    </submittedName>
</protein>
<dbReference type="Gene3D" id="3.40.50.1000">
    <property type="entry name" value="HAD superfamily/HAD-like"/>
    <property type="match status" value="2"/>
</dbReference>
<comment type="caution">
    <text evidence="2">The sequence shown here is derived from an EMBL/GenBank/DDBJ whole genome shotgun (WGS) entry which is preliminary data.</text>
</comment>
<sequence>MPMATTHGLESQVPGLDIRRTDLPTGPNVVVPPKDLIPPTDPEISAIEREMTKQQPQKKVSSGENPVANAEPIEKRPVATADQFAFAFDIDGVLMRGGKPIPEAVGALKYINGENPYGVKVPYIFLTNGGGKTEEERCLDLSRQLEIEVSTGQFICGHTPMREMTERYNTVLVVGGEGEKCRVVAEGYGFKDVITPGDIIKTRQDTTPFRKLTDDEFENSRARDLSNTKIDAIFVFADSRDWAGDQQIILDVIMTKNGHLGTRSETHEEGPPVFFSHTDVVWSTSHEHCRLGMGALRASLETLYKTITGKDLATTAFGKPQLGTFQFATKLLQQWRQEIHGINKPPGTVYFIGDTPESDVRGTNEFDRISDATWYSILVKTGVYQEGMEPRYPPKQVTDDVLGAVKFAMDREFKKNPKEFEGEKTEEAGAIYN</sequence>
<reference evidence="2" key="1">
    <citation type="submission" date="2016-12" db="EMBL/GenBank/DDBJ databases">
        <title>The genomes of Aspergillus section Nigri reveals drivers in fungal speciation.</title>
        <authorList>
            <consortium name="DOE Joint Genome Institute"/>
            <person name="Vesth T.C."/>
            <person name="Nybo J."/>
            <person name="Theobald S."/>
            <person name="Brandl J."/>
            <person name="Frisvad J.C."/>
            <person name="Nielsen K.F."/>
            <person name="Lyhne E.K."/>
            <person name="Kogle M.E."/>
            <person name="Kuo A."/>
            <person name="Riley R."/>
            <person name="Clum A."/>
            <person name="Nolan M."/>
            <person name="Lipzen A."/>
            <person name="Salamov A."/>
            <person name="Henrissat B."/>
            <person name="Wiebenga A."/>
            <person name="De vries R.P."/>
            <person name="Grigoriev I.V."/>
            <person name="Mortensen U.H."/>
            <person name="Andersen M.R."/>
            <person name="Baker S.E."/>
        </authorList>
    </citation>
    <scope>NUCLEOTIDE SEQUENCE</scope>
    <source>
        <strain evidence="2">IBT 28561</strain>
    </source>
</reference>
<feature type="compositionally biased region" description="Polar residues" evidence="1">
    <location>
        <begin position="53"/>
        <end position="64"/>
    </location>
</feature>
<dbReference type="GO" id="GO:0046474">
    <property type="term" value="P:glycerophospholipid biosynthetic process"/>
    <property type="evidence" value="ECO:0007669"/>
    <property type="project" value="TreeGrafter"/>
</dbReference>
<evidence type="ECO:0000313" key="3">
    <source>
        <dbReference type="Proteomes" id="UP000234254"/>
    </source>
</evidence>
<dbReference type="NCBIfam" id="TIGR01456">
    <property type="entry name" value="CECR5"/>
    <property type="match status" value="1"/>
</dbReference>
<dbReference type="EMBL" id="MSFM01000001">
    <property type="protein sequence ID" value="PKY08578.1"/>
    <property type="molecule type" value="Genomic_DNA"/>
</dbReference>
<dbReference type="VEuPathDB" id="FungiDB:P168DRAFT_314654"/>
<dbReference type="Pfam" id="PF13344">
    <property type="entry name" value="Hydrolase_6"/>
    <property type="match status" value="1"/>
</dbReference>
<name>A0A2I1DFD7_ASPC2</name>
<gene>
    <name evidence="2" type="ORF">P168DRAFT_314654</name>
</gene>
<dbReference type="GeneID" id="36547335"/>
<dbReference type="AlphaFoldDB" id="A0A2I1DFD7"/>
<dbReference type="InterPro" id="IPR006353">
    <property type="entry name" value="HAD-SF_hydro_IIA_CECR5"/>
</dbReference>
<accession>A0A2I1DFD7</accession>
<dbReference type="PANTHER" id="PTHR14269">
    <property type="entry name" value="CDP-DIACYLGLYCEROL--GLYCEROL-3-PHOSPHATE 3-PHOSPHATIDYLTRANSFERASE-RELATED"/>
    <property type="match status" value="1"/>
</dbReference>
<evidence type="ECO:0000256" key="1">
    <source>
        <dbReference type="SAM" id="MobiDB-lite"/>
    </source>
</evidence>
<evidence type="ECO:0000313" key="2">
    <source>
        <dbReference type="EMBL" id="PKY08578.1"/>
    </source>
</evidence>
<organism evidence="2 3">
    <name type="scientific">Aspergillus campestris (strain IBT 28561)</name>
    <dbReference type="NCBI Taxonomy" id="1392248"/>
    <lineage>
        <taxon>Eukaryota</taxon>
        <taxon>Fungi</taxon>
        <taxon>Dikarya</taxon>
        <taxon>Ascomycota</taxon>
        <taxon>Pezizomycotina</taxon>
        <taxon>Eurotiomycetes</taxon>
        <taxon>Eurotiomycetidae</taxon>
        <taxon>Eurotiales</taxon>
        <taxon>Aspergillaceae</taxon>
        <taxon>Aspergillus</taxon>
        <taxon>Aspergillus subgen. Circumdati</taxon>
    </lineage>
</organism>
<dbReference type="NCBIfam" id="TIGR01460">
    <property type="entry name" value="HAD-SF-IIA"/>
    <property type="match status" value="1"/>
</dbReference>
<dbReference type="PANTHER" id="PTHR14269:SF4">
    <property type="entry name" value="CAT EYE SYNDROME CRITICAL REGION PROTEIN 5"/>
    <property type="match status" value="1"/>
</dbReference>
<keyword evidence="3" id="KW-1185">Reference proteome</keyword>
<dbReference type="InterPro" id="IPR023214">
    <property type="entry name" value="HAD_sf"/>
</dbReference>
<dbReference type="FunFam" id="3.40.50.1000:FF:000069">
    <property type="entry name" value="HAD-superfamily subfamily IIA hydrolase"/>
    <property type="match status" value="1"/>
</dbReference>
<dbReference type="Proteomes" id="UP000234254">
    <property type="component" value="Unassembled WGS sequence"/>
</dbReference>
<dbReference type="GO" id="GO:0005739">
    <property type="term" value="C:mitochondrion"/>
    <property type="evidence" value="ECO:0007669"/>
    <property type="project" value="TreeGrafter"/>
</dbReference>
<dbReference type="InterPro" id="IPR006357">
    <property type="entry name" value="HAD-SF_hydro_IIA"/>
</dbReference>
<dbReference type="SUPFAM" id="SSF56784">
    <property type="entry name" value="HAD-like"/>
    <property type="match status" value="1"/>
</dbReference>
<dbReference type="InterPro" id="IPR050324">
    <property type="entry name" value="CDP-alcohol_PTase-I"/>
</dbReference>
<proteinExistence type="predicted"/>
<dbReference type="Pfam" id="PF13242">
    <property type="entry name" value="Hydrolase_like"/>
    <property type="match status" value="1"/>
</dbReference>
<dbReference type="OrthoDB" id="10251048at2759"/>